<protein>
    <recommendedName>
        <fullName evidence="2">site-specific DNA-methyltransferase (adenine-specific)</fullName>
        <ecNumber evidence="2">2.1.1.72</ecNumber>
    </recommendedName>
</protein>
<dbReference type="GO" id="GO:0009307">
    <property type="term" value="P:DNA restriction-modification system"/>
    <property type="evidence" value="ECO:0007669"/>
    <property type="project" value="InterPro"/>
</dbReference>
<feature type="compositionally biased region" description="Basic and acidic residues" evidence="7">
    <location>
        <begin position="262"/>
        <end position="271"/>
    </location>
</feature>
<name>A0A0F9XB38_9ZZZZ</name>
<dbReference type="Gene3D" id="3.40.50.150">
    <property type="entry name" value="Vaccinia Virus protein VP39"/>
    <property type="match status" value="1"/>
</dbReference>
<dbReference type="EMBL" id="LAZR01000125">
    <property type="protein sequence ID" value="KKN88853.1"/>
    <property type="molecule type" value="Genomic_DNA"/>
</dbReference>
<dbReference type="SUPFAM" id="SSF53335">
    <property type="entry name" value="S-adenosyl-L-methionine-dependent methyltransferases"/>
    <property type="match status" value="1"/>
</dbReference>
<dbReference type="EC" id="2.1.1.72" evidence="2"/>
<comment type="similarity">
    <text evidence="1">Belongs to the N(4)/N(6)-methyltransferase family.</text>
</comment>
<feature type="region of interest" description="Disordered" evidence="7">
    <location>
        <begin position="250"/>
        <end position="271"/>
    </location>
</feature>
<dbReference type="GO" id="GO:0009007">
    <property type="term" value="F:site-specific DNA-methyltransferase (adenine-specific) activity"/>
    <property type="evidence" value="ECO:0007669"/>
    <property type="project" value="UniProtKB-EC"/>
</dbReference>
<dbReference type="GO" id="GO:0032259">
    <property type="term" value="P:methylation"/>
    <property type="evidence" value="ECO:0007669"/>
    <property type="project" value="UniProtKB-KW"/>
</dbReference>
<comment type="caution">
    <text evidence="8">The sequence shown here is derived from an EMBL/GenBank/DDBJ whole genome shotgun (WGS) entry which is preliminary data.</text>
</comment>
<proteinExistence type="inferred from homology"/>
<accession>A0A0F9XB38</accession>
<evidence type="ECO:0000256" key="7">
    <source>
        <dbReference type="SAM" id="MobiDB-lite"/>
    </source>
</evidence>
<evidence type="ECO:0000256" key="5">
    <source>
        <dbReference type="ARBA" id="ARBA00022691"/>
    </source>
</evidence>
<keyword evidence="4" id="KW-0808">Transferase</keyword>
<dbReference type="AlphaFoldDB" id="A0A0F9XB38"/>
<comment type="catalytic activity">
    <reaction evidence="6">
        <text>a 2'-deoxyadenosine in DNA + S-adenosyl-L-methionine = an N(6)-methyl-2'-deoxyadenosine in DNA + S-adenosyl-L-homocysteine + H(+)</text>
        <dbReference type="Rhea" id="RHEA:15197"/>
        <dbReference type="Rhea" id="RHEA-COMP:12418"/>
        <dbReference type="Rhea" id="RHEA-COMP:12419"/>
        <dbReference type="ChEBI" id="CHEBI:15378"/>
        <dbReference type="ChEBI" id="CHEBI:57856"/>
        <dbReference type="ChEBI" id="CHEBI:59789"/>
        <dbReference type="ChEBI" id="CHEBI:90615"/>
        <dbReference type="ChEBI" id="CHEBI:90616"/>
        <dbReference type="EC" id="2.1.1.72"/>
    </reaction>
</comment>
<keyword evidence="3" id="KW-0489">Methyltransferase</keyword>
<dbReference type="InterPro" id="IPR023095">
    <property type="entry name" value="Ade_MeTrfase_dom_2"/>
</dbReference>
<evidence type="ECO:0000313" key="8">
    <source>
        <dbReference type="EMBL" id="KKN88853.1"/>
    </source>
</evidence>
<sequence length="329" mass="37795">MIKFLPSYVGSKKQWVDRLAPLFKGDEFIEYFCGSAVLSANLASKAILNDIDPEIYKILKYFNRQEVPETFSSHDYYRVRSEPDWWRHAYCLQRMSFSGVFRYSKNGYNVPIKKSKDGEPIGPVSVVEEYAEALARWEELKPIVTDMHYSELPYGLAHGRVAILDPPYDGSQAAYNVSNFSYGAYWNYVDGLKHHAKAIVIFDRLSNLEQRGITPLDTRSMRVAGHYDGDIEAVGVYFAGAWLSTWSTEEKEPKNRRKASKPKKEPAKAVKIDVASSETIDLDEPTEKPKRKLTYKPHSLKEVTCKKCKKNFSYMYSFGKPRLICDECK</sequence>
<evidence type="ECO:0000256" key="4">
    <source>
        <dbReference type="ARBA" id="ARBA00022679"/>
    </source>
</evidence>
<dbReference type="InterPro" id="IPR029063">
    <property type="entry name" value="SAM-dependent_MTases_sf"/>
</dbReference>
<dbReference type="InterPro" id="IPR012327">
    <property type="entry name" value="MeTrfase_D12"/>
</dbReference>
<evidence type="ECO:0000256" key="2">
    <source>
        <dbReference type="ARBA" id="ARBA00011900"/>
    </source>
</evidence>
<evidence type="ECO:0000256" key="1">
    <source>
        <dbReference type="ARBA" id="ARBA00006594"/>
    </source>
</evidence>
<keyword evidence="5" id="KW-0949">S-adenosyl-L-methionine</keyword>
<reference evidence="8" key="1">
    <citation type="journal article" date="2015" name="Nature">
        <title>Complex archaea that bridge the gap between prokaryotes and eukaryotes.</title>
        <authorList>
            <person name="Spang A."/>
            <person name="Saw J.H."/>
            <person name="Jorgensen S.L."/>
            <person name="Zaremba-Niedzwiedzka K."/>
            <person name="Martijn J."/>
            <person name="Lind A.E."/>
            <person name="van Eijk R."/>
            <person name="Schleper C."/>
            <person name="Guy L."/>
            <person name="Ettema T.J."/>
        </authorList>
    </citation>
    <scope>NUCLEOTIDE SEQUENCE</scope>
</reference>
<gene>
    <name evidence="8" type="ORF">LCGC14_0244600</name>
</gene>
<organism evidence="8">
    <name type="scientific">marine sediment metagenome</name>
    <dbReference type="NCBI Taxonomy" id="412755"/>
    <lineage>
        <taxon>unclassified sequences</taxon>
        <taxon>metagenomes</taxon>
        <taxon>ecological metagenomes</taxon>
    </lineage>
</organism>
<evidence type="ECO:0000256" key="6">
    <source>
        <dbReference type="ARBA" id="ARBA00047942"/>
    </source>
</evidence>
<evidence type="ECO:0000256" key="3">
    <source>
        <dbReference type="ARBA" id="ARBA00022603"/>
    </source>
</evidence>
<dbReference type="Gene3D" id="1.10.1020.10">
    <property type="entry name" value="Adenine-specific Methyltransferase, Domain 2"/>
    <property type="match status" value="1"/>
</dbReference>
<dbReference type="Pfam" id="PF02086">
    <property type="entry name" value="MethyltransfD12"/>
    <property type="match status" value="1"/>
</dbReference>